<feature type="transmembrane region" description="Helical" evidence="2">
    <location>
        <begin position="236"/>
        <end position="259"/>
    </location>
</feature>
<feature type="transmembrane region" description="Helical" evidence="2">
    <location>
        <begin position="128"/>
        <end position="145"/>
    </location>
</feature>
<dbReference type="EMBL" id="KZ992968">
    <property type="protein sequence ID" value="RKP06038.1"/>
    <property type="molecule type" value="Genomic_DNA"/>
</dbReference>
<protein>
    <submittedName>
        <fullName evidence="3">Uncharacterized protein</fullName>
    </submittedName>
</protein>
<evidence type="ECO:0000313" key="3">
    <source>
        <dbReference type="EMBL" id="RKP06038.1"/>
    </source>
</evidence>
<keyword evidence="2" id="KW-1133">Transmembrane helix</keyword>
<reference evidence="4" key="1">
    <citation type="journal article" date="2018" name="Nat. Microbiol.">
        <title>Leveraging single-cell genomics to expand the fungal tree of life.</title>
        <authorList>
            <person name="Ahrendt S.R."/>
            <person name="Quandt C.A."/>
            <person name="Ciobanu D."/>
            <person name="Clum A."/>
            <person name="Salamov A."/>
            <person name="Andreopoulos B."/>
            <person name="Cheng J.F."/>
            <person name="Woyke T."/>
            <person name="Pelin A."/>
            <person name="Henrissat B."/>
            <person name="Reynolds N.K."/>
            <person name="Benny G.L."/>
            <person name="Smith M.E."/>
            <person name="James T.Y."/>
            <person name="Grigoriev I.V."/>
        </authorList>
    </citation>
    <scope>NUCLEOTIDE SEQUENCE [LARGE SCALE GENOMIC DNA]</scope>
    <source>
        <strain evidence="4">RSA 1356</strain>
    </source>
</reference>
<dbReference type="Proteomes" id="UP000271241">
    <property type="component" value="Unassembled WGS sequence"/>
</dbReference>
<keyword evidence="2" id="KW-0812">Transmembrane</keyword>
<dbReference type="AlphaFoldDB" id="A0A4P9XJS8"/>
<keyword evidence="4" id="KW-1185">Reference proteome</keyword>
<gene>
    <name evidence="3" type="ORF">THASP1DRAFT_32131</name>
</gene>
<evidence type="ECO:0000256" key="2">
    <source>
        <dbReference type="SAM" id="Phobius"/>
    </source>
</evidence>
<feature type="compositionally biased region" description="Polar residues" evidence="1">
    <location>
        <begin position="387"/>
        <end position="406"/>
    </location>
</feature>
<feature type="transmembrane region" description="Helical" evidence="2">
    <location>
        <begin position="86"/>
        <end position="108"/>
    </location>
</feature>
<feature type="region of interest" description="Disordered" evidence="1">
    <location>
        <begin position="358"/>
        <end position="406"/>
    </location>
</feature>
<feature type="transmembrane region" description="Helical" evidence="2">
    <location>
        <begin position="265"/>
        <end position="283"/>
    </location>
</feature>
<organism evidence="3 4">
    <name type="scientific">Thamnocephalis sphaerospora</name>
    <dbReference type="NCBI Taxonomy" id="78915"/>
    <lineage>
        <taxon>Eukaryota</taxon>
        <taxon>Fungi</taxon>
        <taxon>Fungi incertae sedis</taxon>
        <taxon>Zoopagomycota</taxon>
        <taxon>Zoopagomycotina</taxon>
        <taxon>Zoopagomycetes</taxon>
        <taxon>Zoopagales</taxon>
        <taxon>Sigmoideomycetaceae</taxon>
        <taxon>Thamnocephalis</taxon>
    </lineage>
</organism>
<feature type="transmembrane region" description="Helical" evidence="2">
    <location>
        <begin position="152"/>
        <end position="174"/>
    </location>
</feature>
<evidence type="ECO:0000256" key="1">
    <source>
        <dbReference type="SAM" id="MobiDB-lite"/>
    </source>
</evidence>
<sequence>MADNPLLNATWIVTDVDLSKFQGIDPSGLQPSPFSKVIGDWEAISLSSRSEYHRIVMAMLPVLLLLLRFIYNTYMAGVMLYNRRESVFWLNFIQAAIGVVAAICALLRGLAPWAIACRDVAHSSEADMYIGTTAIVGILFAKAYYSTNRSRIVFCIGALAVTLTFAVGLASVWAMVTFEYGSGRCAMALDYRWIIAKFAVDILSNISLSGCFLYVMWMQSQKLKRHIFWMLFQDGLIYFFGTIVSNVIATTMVLTMHSLTFWHSHIYAFDYCIVSTLICWQMWQAKKRQARKTRTEPIRMGDLGITDNRMPQGSVTLASANDGYYNSNGLSTLNTVISIGAGTDSRIGEEQHQKQKLMENDSVEIHASSPQGDGPPANWWWGRRASDANNNPLPRNSTNGTPTHNS</sequence>
<proteinExistence type="predicted"/>
<name>A0A4P9XJS8_9FUNG</name>
<accession>A0A4P9XJS8</accession>
<dbReference type="OrthoDB" id="4018688at2759"/>
<feature type="transmembrane region" description="Helical" evidence="2">
    <location>
        <begin position="194"/>
        <end position="215"/>
    </location>
</feature>
<evidence type="ECO:0000313" key="4">
    <source>
        <dbReference type="Proteomes" id="UP000271241"/>
    </source>
</evidence>
<keyword evidence="2" id="KW-0472">Membrane</keyword>
<feature type="transmembrane region" description="Helical" evidence="2">
    <location>
        <begin position="55"/>
        <end position="74"/>
    </location>
</feature>